<evidence type="ECO:0000313" key="8">
    <source>
        <dbReference type="Proteomes" id="UP000694406"/>
    </source>
</evidence>
<dbReference type="GO" id="GO:0001851">
    <property type="term" value="F:complement component C3b binding"/>
    <property type="evidence" value="ECO:0007669"/>
    <property type="project" value="TreeGrafter"/>
</dbReference>
<proteinExistence type="predicted"/>
<evidence type="ECO:0000256" key="2">
    <source>
        <dbReference type="ARBA" id="ARBA00022729"/>
    </source>
</evidence>
<evidence type="ECO:0000256" key="5">
    <source>
        <dbReference type="SAM" id="SignalP"/>
    </source>
</evidence>
<dbReference type="InterPro" id="IPR051503">
    <property type="entry name" value="ComplSys_Reg/VirEntry_Med"/>
</dbReference>
<dbReference type="CDD" id="cd00033">
    <property type="entry name" value="CCP"/>
    <property type="match status" value="2"/>
</dbReference>
<dbReference type="GeneTree" id="ENSGT01150000290161"/>
<evidence type="ECO:0000256" key="1">
    <source>
        <dbReference type="ARBA" id="ARBA00022659"/>
    </source>
</evidence>
<evidence type="ECO:0000313" key="7">
    <source>
        <dbReference type="Ensembl" id="ENSLLTP00000021980.1"/>
    </source>
</evidence>
<name>A0A8C5SQC2_LATLA</name>
<dbReference type="Ensembl" id="ENSLLTT00000022795.1">
    <property type="protein sequence ID" value="ENSLLTP00000021980.1"/>
    <property type="gene ID" value="ENSLLTG00000016381.1"/>
</dbReference>
<dbReference type="InterPro" id="IPR000436">
    <property type="entry name" value="Sushi_SCR_CCP_dom"/>
</dbReference>
<keyword evidence="1 4" id="KW-0768">Sushi</keyword>
<dbReference type="PANTHER" id="PTHR45785:SF7">
    <property type="entry name" value="COMPLEMENT FACTOR H"/>
    <property type="match status" value="1"/>
</dbReference>
<feature type="domain" description="Sushi" evidence="6">
    <location>
        <begin position="18"/>
        <end position="85"/>
    </location>
</feature>
<evidence type="ECO:0000256" key="4">
    <source>
        <dbReference type="PROSITE-ProRule" id="PRU00302"/>
    </source>
</evidence>
<protein>
    <recommendedName>
        <fullName evidence="6">Sushi domain-containing protein</fullName>
    </recommendedName>
</protein>
<dbReference type="GO" id="GO:0006956">
    <property type="term" value="P:complement activation"/>
    <property type="evidence" value="ECO:0007669"/>
    <property type="project" value="TreeGrafter"/>
</dbReference>
<dbReference type="GO" id="GO:0005615">
    <property type="term" value="C:extracellular space"/>
    <property type="evidence" value="ECO:0007669"/>
    <property type="project" value="TreeGrafter"/>
</dbReference>
<organism evidence="7 8">
    <name type="scientific">Laticauda laticaudata</name>
    <name type="common">Blue-ringed sea krait</name>
    <name type="synonym">Blue-lipped sea krait</name>
    <dbReference type="NCBI Taxonomy" id="8630"/>
    <lineage>
        <taxon>Eukaryota</taxon>
        <taxon>Metazoa</taxon>
        <taxon>Chordata</taxon>
        <taxon>Craniata</taxon>
        <taxon>Vertebrata</taxon>
        <taxon>Euteleostomi</taxon>
        <taxon>Lepidosauria</taxon>
        <taxon>Squamata</taxon>
        <taxon>Bifurcata</taxon>
        <taxon>Unidentata</taxon>
        <taxon>Episquamata</taxon>
        <taxon>Toxicofera</taxon>
        <taxon>Serpentes</taxon>
        <taxon>Colubroidea</taxon>
        <taxon>Elapidae</taxon>
        <taxon>Laticaudinae</taxon>
        <taxon>Laticauda</taxon>
    </lineage>
</organism>
<reference evidence="7" key="1">
    <citation type="submission" date="2025-08" db="UniProtKB">
        <authorList>
            <consortium name="Ensembl"/>
        </authorList>
    </citation>
    <scope>IDENTIFICATION</scope>
</reference>
<keyword evidence="2 5" id="KW-0732">Signal</keyword>
<keyword evidence="3" id="KW-1015">Disulfide bond</keyword>
<comment type="caution">
    <text evidence="4">Lacks conserved residue(s) required for the propagation of feature annotation.</text>
</comment>
<reference evidence="7" key="2">
    <citation type="submission" date="2025-09" db="UniProtKB">
        <authorList>
            <consortium name="Ensembl"/>
        </authorList>
    </citation>
    <scope>IDENTIFICATION</scope>
</reference>
<dbReference type="SMART" id="SM00032">
    <property type="entry name" value="CCP"/>
    <property type="match status" value="2"/>
</dbReference>
<evidence type="ECO:0000256" key="3">
    <source>
        <dbReference type="ARBA" id="ARBA00023157"/>
    </source>
</evidence>
<dbReference type="AlphaFoldDB" id="A0A8C5SQC2"/>
<dbReference type="PANTHER" id="PTHR45785">
    <property type="entry name" value="COMPLEMENT FACTOR H-RELATED"/>
    <property type="match status" value="1"/>
</dbReference>
<accession>A0A8C5SQC2</accession>
<feature type="chain" id="PRO_5034027275" description="Sushi domain-containing protein" evidence="5">
    <location>
        <begin position="19"/>
        <end position="143"/>
    </location>
</feature>
<evidence type="ECO:0000259" key="6">
    <source>
        <dbReference type="PROSITE" id="PS50923"/>
    </source>
</evidence>
<feature type="signal peptide" evidence="5">
    <location>
        <begin position="1"/>
        <end position="18"/>
    </location>
</feature>
<dbReference type="Pfam" id="PF00084">
    <property type="entry name" value="Sushi"/>
    <property type="match status" value="2"/>
</dbReference>
<dbReference type="Proteomes" id="UP000694406">
    <property type="component" value="Unplaced"/>
</dbReference>
<dbReference type="Gene3D" id="2.10.70.10">
    <property type="entry name" value="Complement Module, domain 1"/>
    <property type="match status" value="2"/>
</dbReference>
<dbReference type="PROSITE" id="PS50923">
    <property type="entry name" value="SUSHI"/>
    <property type="match status" value="1"/>
</dbReference>
<sequence>MVCCYYLLFIILITERRNKCPPPPQPPNTRLLTNLRMYRQGDMIHYQCEHSFQLNGTGEIRCENGKWTSPPKYYRTVKTGGNCNSPPLVKNSIIVTDIVQLASYNPGSLVEYACRPLHVMKGSSTVNCIHGSWTEPPICLGKP</sequence>
<dbReference type="SUPFAM" id="SSF57535">
    <property type="entry name" value="Complement control module/SCR domain"/>
    <property type="match status" value="2"/>
</dbReference>
<dbReference type="InterPro" id="IPR035976">
    <property type="entry name" value="Sushi/SCR/CCP_sf"/>
</dbReference>
<keyword evidence="8" id="KW-1185">Reference proteome</keyword>